<sequence>MIRDIFALLHEKSWELVTRFACSEHIVYGAHAIDTLFFKQATPRPPLLHPPPLCALDWLVIGMGESKRVRIVCRDDNNKHAVCEGLPKILYGLELDWESKWSHSYVNLRVTLKSTPVQKFSLNNVMAKREMTVRILEMLEGMGWKVYTAGAGGNLSDVWYFVRPKQKDWKQGEKLENGSNVCSDLEIRELIKPGRVVGPECI</sequence>
<accession>A0AAN6X1E7</accession>
<dbReference type="EMBL" id="MU864356">
    <property type="protein sequence ID" value="KAK4192105.1"/>
    <property type="molecule type" value="Genomic_DNA"/>
</dbReference>
<dbReference type="Proteomes" id="UP001302126">
    <property type="component" value="Unassembled WGS sequence"/>
</dbReference>
<dbReference type="AlphaFoldDB" id="A0AAN6X1E7"/>
<reference evidence="1" key="1">
    <citation type="journal article" date="2023" name="Mol. Phylogenet. Evol.">
        <title>Genome-scale phylogeny and comparative genomics of the fungal order Sordariales.</title>
        <authorList>
            <person name="Hensen N."/>
            <person name="Bonometti L."/>
            <person name="Westerberg I."/>
            <person name="Brannstrom I.O."/>
            <person name="Guillou S."/>
            <person name="Cros-Aarteil S."/>
            <person name="Calhoun S."/>
            <person name="Haridas S."/>
            <person name="Kuo A."/>
            <person name="Mondo S."/>
            <person name="Pangilinan J."/>
            <person name="Riley R."/>
            <person name="LaButti K."/>
            <person name="Andreopoulos B."/>
            <person name="Lipzen A."/>
            <person name="Chen C."/>
            <person name="Yan M."/>
            <person name="Daum C."/>
            <person name="Ng V."/>
            <person name="Clum A."/>
            <person name="Steindorff A."/>
            <person name="Ohm R.A."/>
            <person name="Martin F."/>
            <person name="Silar P."/>
            <person name="Natvig D.O."/>
            <person name="Lalanne C."/>
            <person name="Gautier V."/>
            <person name="Ament-Velasquez S.L."/>
            <person name="Kruys A."/>
            <person name="Hutchinson M.I."/>
            <person name="Powell A.J."/>
            <person name="Barry K."/>
            <person name="Miller A.N."/>
            <person name="Grigoriev I.V."/>
            <person name="Debuchy R."/>
            <person name="Gladieux P."/>
            <person name="Hiltunen Thoren M."/>
            <person name="Johannesson H."/>
        </authorList>
    </citation>
    <scope>NUCLEOTIDE SEQUENCE</scope>
    <source>
        <strain evidence="1">PSN309</strain>
    </source>
</reference>
<name>A0AAN6X1E7_9PEZI</name>
<evidence type="ECO:0000313" key="2">
    <source>
        <dbReference type="Proteomes" id="UP001302126"/>
    </source>
</evidence>
<reference evidence="1" key="2">
    <citation type="submission" date="2023-05" db="EMBL/GenBank/DDBJ databases">
        <authorList>
            <consortium name="Lawrence Berkeley National Laboratory"/>
            <person name="Steindorff A."/>
            <person name="Hensen N."/>
            <person name="Bonometti L."/>
            <person name="Westerberg I."/>
            <person name="Brannstrom I.O."/>
            <person name="Guillou S."/>
            <person name="Cros-Aarteil S."/>
            <person name="Calhoun S."/>
            <person name="Haridas S."/>
            <person name="Kuo A."/>
            <person name="Mondo S."/>
            <person name="Pangilinan J."/>
            <person name="Riley R."/>
            <person name="Labutti K."/>
            <person name="Andreopoulos B."/>
            <person name="Lipzen A."/>
            <person name="Chen C."/>
            <person name="Yanf M."/>
            <person name="Daum C."/>
            <person name="Ng V."/>
            <person name="Clum A."/>
            <person name="Ohm R."/>
            <person name="Martin F."/>
            <person name="Silar P."/>
            <person name="Natvig D."/>
            <person name="Lalanne C."/>
            <person name="Gautier V."/>
            <person name="Ament-Velasquez S.L."/>
            <person name="Kruys A."/>
            <person name="Hutchinson M.I."/>
            <person name="Powell A.J."/>
            <person name="Barry K."/>
            <person name="Miller A.N."/>
            <person name="Grigoriev I.V."/>
            <person name="Debuchy R."/>
            <person name="Gladieux P."/>
            <person name="Thoren M.H."/>
            <person name="Johannesson H."/>
        </authorList>
    </citation>
    <scope>NUCLEOTIDE SEQUENCE</scope>
    <source>
        <strain evidence="1">PSN309</strain>
    </source>
</reference>
<keyword evidence="2" id="KW-1185">Reference proteome</keyword>
<organism evidence="1 2">
    <name type="scientific">Podospora australis</name>
    <dbReference type="NCBI Taxonomy" id="1536484"/>
    <lineage>
        <taxon>Eukaryota</taxon>
        <taxon>Fungi</taxon>
        <taxon>Dikarya</taxon>
        <taxon>Ascomycota</taxon>
        <taxon>Pezizomycotina</taxon>
        <taxon>Sordariomycetes</taxon>
        <taxon>Sordariomycetidae</taxon>
        <taxon>Sordariales</taxon>
        <taxon>Podosporaceae</taxon>
        <taxon>Podospora</taxon>
    </lineage>
</organism>
<comment type="caution">
    <text evidence="1">The sequence shown here is derived from an EMBL/GenBank/DDBJ whole genome shotgun (WGS) entry which is preliminary data.</text>
</comment>
<protein>
    <submittedName>
        <fullName evidence="1">Uncharacterized protein</fullName>
    </submittedName>
</protein>
<proteinExistence type="predicted"/>
<gene>
    <name evidence="1" type="ORF">QBC35DRAFT_263580</name>
</gene>
<evidence type="ECO:0000313" key="1">
    <source>
        <dbReference type="EMBL" id="KAK4192105.1"/>
    </source>
</evidence>